<keyword evidence="1" id="KW-1133">Transmembrane helix</keyword>
<feature type="non-terminal residue" evidence="2">
    <location>
        <position position="1"/>
    </location>
</feature>
<organism evidence="2">
    <name type="scientific">marine sediment metagenome</name>
    <dbReference type="NCBI Taxonomy" id="412755"/>
    <lineage>
        <taxon>unclassified sequences</taxon>
        <taxon>metagenomes</taxon>
        <taxon>ecological metagenomes</taxon>
    </lineage>
</organism>
<sequence>VALPSWAVILTILIITPPIHLATNFAGYKLGFKSRPY</sequence>
<dbReference type="EMBL" id="BARV01042530">
    <property type="protein sequence ID" value="GAI48617.1"/>
    <property type="molecule type" value="Genomic_DNA"/>
</dbReference>
<proteinExistence type="predicted"/>
<gene>
    <name evidence="2" type="ORF">S06H3_63916</name>
</gene>
<name>X1NX47_9ZZZZ</name>
<comment type="caution">
    <text evidence="2">The sequence shown here is derived from an EMBL/GenBank/DDBJ whole genome shotgun (WGS) entry which is preliminary data.</text>
</comment>
<keyword evidence="1" id="KW-0812">Transmembrane</keyword>
<evidence type="ECO:0000256" key="1">
    <source>
        <dbReference type="SAM" id="Phobius"/>
    </source>
</evidence>
<evidence type="ECO:0000313" key="2">
    <source>
        <dbReference type="EMBL" id="GAI48617.1"/>
    </source>
</evidence>
<keyword evidence="1" id="KW-0472">Membrane</keyword>
<dbReference type="AlphaFoldDB" id="X1NX47"/>
<accession>X1NX47</accession>
<reference evidence="2" key="1">
    <citation type="journal article" date="2014" name="Front. Microbiol.">
        <title>High frequency of phylogenetically diverse reductive dehalogenase-homologous genes in deep subseafloor sedimentary metagenomes.</title>
        <authorList>
            <person name="Kawai M."/>
            <person name="Futagami T."/>
            <person name="Toyoda A."/>
            <person name="Takaki Y."/>
            <person name="Nishi S."/>
            <person name="Hori S."/>
            <person name="Arai W."/>
            <person name="Tsubouchi T."/>
            <person name="Morono Y."/>
            <person name="Uchiyama I."/>
            <person name="Ito T."/>
            <person name="Fujiyama A."/>
            <person name="Inagaki F."/>
            <person name="Takami H."/>
        </authorList>
    </citation>
    <scope>NUCLEOTIDE SEQUENCE</scope>
    <source>
        <strain evidence="2">Expedition CK06-06</strain>
    </source>
</reference>
<evidence type="ECO:0008006" key="3">
    <source>
        <dbReference type="Google" id="ProtNLM"/>
    </source>
</evidence>
<feature type="transmembrane region" description="Helical" evidence="1">
    <location>
        <begin position="6"/>
        <end position="28"/>
    </location>
</feature>
<protein>
    <recommendedName>
        <fullName evidence="3">CDP-archaeol synthase</fullName>
    </recommendedName>
</protein>